<keyword evidence="2" id="KW-1185">Reference proteome</keyword>
<evidence type="ECO:0000313" key="2">
    <source>
        <dbReference type="Proteomes" id="UP000054051"/>
    </source>
</evidence>
<protein>
    <recommendedName>
        <fullName evidence="3">Regulatory protein, RpfE type</fullName>
    </recommendedName>
</protein>
<dbReference type="PIRSF" id="PIRSF015283">
    <property type="entry name" value="Regulatory_RpfE"/>
    <property type="match status" value="1"/>
</dbReference>
<name>G2JAB2_9BURK</name>
<dbReference type="InterPro" id="IPR016631">
    <property type="entry name" value="Regulatory_RpfE"/>
</dbReference>
<comment type="caution">
    <text evidence="1">The sequence shown here is derived from an EMBL/GenBank/DDBJ whole genome shotgun (WGS) entry which is preliminary data.</text>
</comment>
<dbReference type="eggNOG" id="COG4255">
    <property type="taxonomic scope" value="Bacteria"/>
</dbReference>
<evidence type="ECO:0008006" key="3">
    <source>
        <dbReference type="Google" id="ProtNLM"/>
    </source>
</evidence>
<organism evidence="1 2">
    <name type="scientific">Candidatus Glomeribacter gigasporarum BEG34</name>
    <dbReference type="NCBI Taxonomy" id="1070319"/>
    <lineage>
        <taxon>Bacteria</taxon>
        <taxon>Pseudomonadati</taxon>
        <taxon>Pseudomonadota</taxon>
        <taxon>Betaproteobacteria</taxon>
        <taxon>Burkholderiales</taxon>
        <taxon>Burkholderiaceae</taxon>
        <taxon>Candidatus Glomeribacter</taxon>
    </lineage>
</organism>
<dbReference type="AlphaFoldDB" id="G2JAB2"/>
<dbReference type="Proteomes" id="UP000054051">
    <property type="component" value="Unassembled WGS sequence"/>
</dbReference>
<sequence length="360" mass="39701">MHLLLPFSLPARAMMDAPVTHGQWPAFSAFIARARQVEHVRELAFARALPHQRWLARYFGALKDQRRDAAPLAPYMQLADCIEAGMPAPQAMENMDGAVWGCIEPVHVRIAHDHLVLTEPAQLALSAHEAAQLLNAARPVAAALGIALVAPTPLRWYVRDPLLTTLNCASPQAAAGRNIEIWLPARSDTGGRSLAWMKLQNEVQMAWFEHPVNRARETRGAPPVNSIWLHGCGGLQSVERSFSHLYSHQIATRGLGFAARAEVKPLPESFDVLSTQRATIFAELDTLTPAFTARDWPAWRAALADLERRWFAPACAALHGGALRRLTLTLSGEASALTLTATRADLYKFWRRTLFGSLLA</sequence>
<proteinExistence type="predicted"/>
<evidence type="ECO:0000313" key="1">
    <source>
        <dbReference type="EMBL" id="CCD29713.1"/>
    </source>
</evidence>
<dbReference type="STRING" id="1070319.CAGGBEG34_290005"/>
<dbReference type="EMBL" id="CAFB01000046">
    <property type="protein sequence ID" value="CCD29713.1"/>
    <property type="molecule type" value="Genomic_DNA"/>
</dbReference>
<reference evidence="1 2" key="1">
    <citation type="submission" date="2011-08" db="EMBL/GenBank/DDBJ databases">
        <title>The genome of the obligate endobacterium of an arbuscular mycorrhizal fungus reveals an interphylum network of nutritional interactions.</title>
        <authorList>
            <person name="Ghignone S."/>
            <person name="Salvioli A."/>
            <person name="Anca I."/>
            <person name="Lumini E."/>
            <person name="Ortu G."/>
            <person name="Petiti L."/>
            <person name="Cruveiller S."/>
            <person name="Bianciotto V."/>
            <person name="Piffanelli P."/>
            <person name="Lanfranco L."/>
            <person name="Bonfante P."/>
        </authorList>
    </citation>
    <scope>NUCLEOTIDE SEQUENCE [LARGE SCALE GENOMIC DNA]</scope>
    <source>
        <strain evidence="1 2">BEG34</strain>
    </source>
</reference>
<accession>G2JAB2</accession>
<gene>
    <name evidence="1" type="ORF">CAGGBEG34_290005</name>
</gene>